<organism evidence="6 7">
    <name type="scientific">Macrostomum lignano</name>
    <dbReference type="NCBI Taxonomy" id="282301"/>
    <lineage>
        <taxon>Eukaryota</taxon>
        <taxon>Metazoa</taxon>
        <taxon>Spiralia</taxon>
        <taxon>Lophotrochozoa</taxon>
        <taxon>Platyhelminthes</taxon>
        <taxon>Rhabditophora</taxon>
        <taxon>Macrostomorpha</taxon>
        <taxon>Macrostomida</taxon>
        <taxon>Macrostomidae</taxon>
        <taxon>Macrostomum</taxon>
    </lineage>
</organism>
<evidence type="ECO:0000256" key="2">
    <source>
        <dbReference type="ARBA" id="ARBA00025180"/>
    </source>
</evidence>
<dbReference type="GO" id="GO:0005634">
    <property type="term" value="C:nucleus"/>
    <property type="evidence" value="ECO:0007669"/>
    <property type="project" value="TreeGrafter"/>
</dbReference>
<reference evidence="7" key="1">
    <citation type="submission" date="2016-11" db="UniProtKB">
        <authorList>
            <consortium name="WormBaseParasite"/>
        </authorList>
    </citation>
    <scope>IDENTIFICATION</scope>
</reference>
<feature type="region of interest" description="Disordered" evidence="4">
    <location>
        <begin position="1"/>
        <end position="149"/>
    </location>
</feature>
<name>A0A1I8GE90_9PLAT</name>
<comment type="similarity">
    <text evidence="1">Belongs to the 5'-AMP-activated protein kinase beta subunit family.</text>
</comment>
<dbReference type="Gene3D" id="2.60.40.10">
    <property type="entry name" value="Immunoglobulins"/>
    <property type="match status" value="1"/>
</dbReference>
<dbReference type="SUPFAM" id="SSF81296">
    <property type="entry name" value="E set domains"/>
    <property type="match status" value="1"/>
</dbReference>
<dbReference type="InterPro" id="IPR013783">
    <property type="entry name" value="Ig-like_fold"/>
</dbReference>
<dbReference type="PANTHER" id="PTHR10343:SF84">
    <property type="entry name" value="5'-AMP-ACTIVATED PROTEIN KINASE SUBUNIT BETA-1"/>
    <property type="match status" value="1"/>
</dbReference>
<protein>
    <recommendedName>
        <fullName evidence="3">5'-AMP-activated protein kinase subunit beta-1</fullName>
    </recommendedName>
</protein>
<evidence type="ECO:0000256" key="4">
    <source>
        <dbReference type="SAM" id="MobiDB-lite"/>
    </source>
</evidence>
<dbReference type="GO" id="GO:0031588">
    <property type="term" value="C:nucleotide-activated protein kinase complex"/>
    <property type="evidence" value="ECO:0007669"/>
    <property type="project" value="TreeGrafter"/>
</dbReference>
<dbReference type="WBParaSite" id="maker-uti_cns_0001720-snap-gene-0.1-mRNA-1">
    <property type="protein sequence ID" value="maker-uti_cns_0001720-snap-gene-0.1-mRNA-1"/>
    <property type="gene ID" value="maker-uti_cns_0001720-snap-gene-0.1"/>
</dbReference>
<dbReference type="PANTHER" id="PTHR10343">
    <property type="entry name" value="5'-AMP-ACTIVATED PROTEIN KINASE , BETA SUBUNIT"/>
    <property type="match status" value="1"/>
</dbReference>
<dbReference type="InterPro" id="IPR014756">
    <property type="entry name" value="Ig_E-set"/>
</dbReference>
<dbReference type="Proteomes" id="UP000095280">
    <property type="component" value="Unplaced"/>
</dbReference>
<dbReference type="Pfam" id="PF16561">
    <property type="entry name" value="AMPK1_CBM"/>
    <property type="match status" value="1"/>
</dbReference>
<keyword evidence="6" id="KW-1185">Reference proteome</keyword>
<sequence>WPAGRAGGQRRWPAGSADGRQGTQVAGGTRRCRQDAQVAGRTRRWPAGRQMAAGHAGGRQEVQMAGAWAEGTQDAERKAARLAGRDAQVAGRSADGRQGTQVRAAGTRRPADAASRQEAHVAAAEAGRKRSKQKIQYESELGTLANPKSRETDAAFQDLEQPAGPAQTEQRDELVTELSDETIKTLPRPHLGDFLSVLWRHQLRPSPSLAFRICLRVRLVDHFRRCRGPNWCFQGGRSSELPEVVESPYEFGSKSASEGLLLPWTFGSSCGSSPDSTAKSLMVFNGSVDSRGQNHPSVQPWRILTGSFRDIDESIVALDTATLLRAGRSRLLGLLLVLKAGFGRLLLALLHLLHPCRSSSSLPVSPVDVSVAKAFSPALGLALDWVEDAFWAASSCLTVRMASVRLAGCCRYSLSRTVSVTRTPFRNLSFASSVLVSASAYSLKLCSHRLKFIVGMYLGGFESRGAARSALALRRAASASISVVTLCLYFYEYDEQAWRRSAIIIRSLWCCDTQSSRCGSSAAAGGEGAYQAPYKRKNEPFNFGPEFSAEIPSIVKSSEDEGFRIRASTITERPGDHVTANKLPTVFKWEGGTAKEVYLSGSFNNWQTKIPLVKSQDHFYTIVDLPEGEHQYQFIVDGKWQVNAK</sequence>
<evidence type="ECO:0000256" key="1">
    <source>
        <dbReference type="ARBA" id="ARBA00010926"/>
    </source>
</evidence>
<feature type="compositionally biased region" description="Basic and acidic residues" evidence="4">
    <location>
        <begin position="109"/>
        <end position="119"/>
    </location>
</feature>
<accession>A0A1I8GE90</accession>
<dbReference type="GO" id="GO:0005737">
    <property type="term" value="C:cytoplasm"/>
    <property type="evidence" value="ECO:0007669"/>
    <property type="project" value="TreeGrafter"/>
</dbReference>
<dbReference type="GO" id="GO:0019901">
    <property type="term" value="F:protein kinase binding"/>
    <property type="evidence" value="ECO:0007669"/>
    <property type="project" value="TreeGrafter"/>
</dbReference>
<dbReference type="AlphaFoldDB" id="A0A1I8GE90"/>
<evidence type="ECO:0000256" key="3">
    <source>
        <dbReference type="ARBA" id="ARBA00040010"/>
    </source>
</evidence>
<evidence type="ECO:0000313" key="6">
    <source>
        <dbReference type="Proteomes" id="UP000095280"/>
    </source>
</evidence>
<feature type="domain" description="AMP-activated protein kinase glycogen-binding" evidence="5">
    <location>
        <begin position="584"/>
        <end position="643"/>
    </location>
</feature>
<dbReference type="InterPro" id="IPR050827">
    <property type="entry name" value="CRP1_MDG1_kinase"/>
</dbReference>
<dbReference type="CDD" id="cd02859">
    <property type="entry name" value="E_set_AMPKbeta_like_N"/>
    <property type="match status" value="1"/>
</dbReference>
<dbReference type="InterPro" id="IPR032640">
    <property type="entry name" value="AMPK1_CBM"/>
</dbReference>
<proteinExistence type="inferred from homology"/>
<dbReference type="GO" id="GO:0007165">
    <property type="term" value="P:signal transduction"/>
    <property type="evidence" value="ECO:0007669"/>
    <property type="project" value="TreeGrafter"/>
</dbReference>
<evidence type="ECO:0000259" key="5">
    <source>
        <dbReference type="Pfam" id="PF16561"/>
    </source>
</evidence>
<evidence type="ECO:0000313" key="7">
    <source>
        <dbReference type="WBParaSite" id="maker-uti_cns_0001720-snap-gene-0.1-mRNA-1"/>
    </source>
</evidence>
<comment type="function">
    <text evidence="2">Non-catalytic subunit of AMP-activated protein kinase (AMPK), an energy sensor protein kinase that plays a key role in regulating cellular energy metabolism. In response to reduction of intracellular ATP levels, AMPK activates energy-producing pathways and inhibits energy-consuming processes: inhibits protein, carbohydrate and lipid biosynthesis, as well as cell growth and proliferation. AMPK acts via direct phosphorylation of metabolic enzymes, and by longer-term effects via phosphorylation of transcription regulators. Also acts as a regulator of cellular polarity by remodeling the actin cytoskeleton; probably by indirectly activating myosin. Beta non-catalytic subunit acts as a scaffold on which the AMPK complex assembles, via its C-terminus that bridges alpha (PRKAA1 or PRKAA2) and gamma subunits (PRKAG1, PRKAG2 or PRKAG3).</text>
</comment>